<gene>
    <name evidence="2" type="ORF">OXX778_LOCUS3916</name>
</gene>
<evidence type="ECO:0000256" key="1">
    <source>
        <dbReference type="SAM" id="MobiDB-lite"/>
    </source>
</evidence>
<evidence type="ECO:0000313" key="2">
    <source>
        <dbReference type="EMBL" id="CAF0751032.1"/>
    </source>
</evidence>
<sequence length="387" mass="42697">MTNKMHNAFANPEYMSFDEVQKILKSNSRLGPPPNHRPPPPPCTPPVIKHRQQAPRVPLYQNVNIESDESNLISEISSNSSSSNATMIIRKSPPGSSLFESDDSLCSMIVKDDLSPPRPIIKTNTPRIINRLTNLETPIIKKRMGSISPIMTSSRADLNFNTKTNLINVFCDIEEEINILEPTLIQSPPPPPSIANIFNNVNYYYVPNSLNSSSDQLCSDNSETESSLCSLILQPPSPFKSPKQSCLKLEKPLNSKKVSFLINNSVSSRSSTSSCSSISSASSSEVVLQGPVKELDLIQEKIFSKIFANQDYFVSDLINKIESASSSSIPSSCASSTSSQSSGYKSCQSSNTSKIINQSSIELKEFIDTNRDRLDRLKIRRNQTNAL</sequence>
<comment type="caution">
    <text evidence="2">The sequence shown here is derived from an EMBL/GenBank/DDBJ whole genome shotgun (WGS) entry which is preliminary data.</text>
</comment>
<proteinExistence type="predicted"/>
<evidence type="ECO:0000313" key="3">
    <source>
        <dbReference type="Proteomes" id="UP000663879"/>
    </source>
</evidence>
<dbReference type="Proteomes" id="UP000663879">
    <property type="component" value="Unassembled WGS sequence"/>
</dbReference>
<name>A0A813PD04_9BILA</name>
<dbReference type="AlphaFoldDB" id="A0A813PD04"/>
<dbReference type="EMBL" id="CAJNOC010000366">
    <property type="protein sequence ID" value="CAF0751032.1"/>
    <property type="molecule type" value="Genomic_DNA"/>
</dbReference>
<keyword evidence="3" id="KW-1185">Reference proteome</keyword>
<feature type="region of interest" description="Disordered" evidence="1">
    <location>
        <begin position="326"/>
        <end position="350"/>
    </location>
</feature>
<protein>
    <submittedName>
        <fullName evidence="2">Uncharacterized protein</fullName>
    </submittedName>
</protein>
<organism evidence="2 3">
    <name type="scientific">Brachionus calyciflorus</name>
    <dbReference type="NCBI Taxonomy" id="104777"/>
    <lineage>
        <taxon>Eukaryota</taxon>
        <taxon>Metazoa</taxon>
        <taxon>Spiralia</taxon>
        <taxon>Gnathifera</taxon>
        <taxon>Rotifera</taxon>
        <taxon>Eurotatoria</taxon>
        <taxon>Monogononta</taxon>
        <taxon>Pseudotrocha</taxon>
        <taxon>Ploima</taxon>
        <taxon>Brachionidae</taxon>
        <taxon>Brachionus</taxon>
    </lineage>
</organism>
<accession>A0A813PD04</accession>
<reference evidence="2" key="1">
    <citation type="submission" date="2021-02" db="EMBL/GenBank/DDBJ databases">
        <authorList>
            <person name="Nowell W R."/>
        </authorList>
    </citation>
    <scope>NUCLEOTIDE SEQUENCE</scope>
    <source>
        <strain evidence="2">Ploen Becks lab</strain>
    </source>
</reference>
<dbReference type="OrthoDB" id="10533650at2759"/>